<keyword evidence="3" id="KW-1185">Reference proteome</keyword>
<feature type="transmembrane region" description="Helical" evidence="1">
    <location>
        <begin position="21"/>
        <end position="40"/>
    </location>
</feature>
<name>A0A1U7NS87_9DEIO</name>
<comment type="caution">
    <text evidence="2">The sequence shown here is derived from an EMBL/GenBank/DDBJ whole genome shotgun (WGS) entry which is preliminary data.</text>
</comment>
<proteinExistence type="predicted"/>
<dbReference type="AlphaFoldDB" id="A0A1U7NS87"/>
<evidence type="ECO:0000256" key="1">
    <source>
        <dbReference type="SAM" id="Phobius"/>
    </source>
</evidence>
<dbReference type="RefSeq" id="WP_075836761.1">
    <property type="nucleotide sequence ID" value="NZ_MSTI01000164.1"/>
</dbReference>
<reference evidence="2 3" key="1">
    <citation type="submission" date="2017-01" db="EMBL/GenBank/DDBJ databases">
        <title>Genome Analysis of Deinococcus marmoris KOPRI26562.</title>
        <authorList>
            <person name="Kim J.H."/>
            <person name="Oh H.-M."/>
        </authorList>
    </citation>
    <scope>NUCLEOTIDE SEQUENCE [LARGE SCALE GENOMIC DNA]</scope>
    <source>
        <strain evidence="2 3">KOPRI26562</strain>
    </source>
</reference>
<feature type="transmembrane region" description="Helical" evidence="1">
    <location>
        <begin position="46"/>
        <end position="65"/>
    </location>
</feature>
<protein>
    <submittedName>
        <fullName evidence="2">Uncharacterized protein</fullName>
    </submittedName>
</protein>
<keyword evidence="1" id="KW-1133">Transmembrane helix</keyword>
<dbReference type="OrthoDB" id="72075at2"/>
<feature type="transmembrane region" description="Helical" evidence="1">
    <location>
        <begin position="70"/>
        <end position="90"/>
    </location>
</feature>
<dbReference type="EMBL" id="MSTI01000164">
    <property type="protein sequence ID" value="OLV15776.1"/>
    <property type="molecule type" value="Genomic_DNA"/>
</dbReference>
<keyword evidence="1" id="KW-0812">Transmembrane</keyword>
<evidence type="ECO:0000313" key="3">
    <source>
        <dbReference type="Proteomes" id="UP000186607"/>
    </source>
</evidence>
<evidence type="ECO:0000313" key="2">
    <source>
        <dbReference type="EMBL" id="OLV15776.1"/>
    </source>
</evidence>
<dbReference type="STRING" id="249408.BOO71_0013948"/>
<gene>
    <name evidence="2" type="ORF">BOO71_0013948</name>
</gene>
<dbReference type="Proteomes" id="UP000186607">
    <property type="component" value="Unassembled WGS sequence"/>
</dbReference>
<accession>A0A1U7NS87</accession>
<sequence length="211" mass="23002">MTFPEDAVLRRPASPAKAPSQALGFFLNFFLPGAGFSLIGRWGWHLGWFGILAALNVVVAILSLISSSPLLLLLPLIGFIVMHVHFARIYDWHEERGVWPPLEPVLKAVLIAGHFFVGFILTGILAAVLIPNLLGARERAMQVGEQATARNVYARVMVQDVDETLRSGPCDLHELPESSRATLAACTVELRDGGEPALNLTFDSGRQISLP</sequence>
<keyword evidence="1" id="KW-0472">Membrane</keyword>
<feature type="transmembrane region" description="Helical" evidence="1">
    <location>
        <begin position="110"/>
        <end position="134"/>
    </location>
</feature>
<organism evidence="2 3">
    <name type="scientific">Deinococcus marmoris</name>
    <dbReference type="NCBI Taxonomy" id="249408"/>
    <lineage>
        <taxon>Bacteria</taxon>
        <taxon>Thermotogati</taxon>
        <taxon>Deinococcota</taxon>
        <taxon>Deinococci</taxon>
        <taxon>Deinococcales</taxon>
        <taxon>Deinococcaceae</taxon>
        <taxon>Deinococcus</taxon>
    </lineage>
</organism>